<evidence type="ECO:0000313" key="2">
    <source>
        <dbReference type="Proteomes" id="UP000282423"/>
    </source>
</evidence>
<accession>A0A420VR37</accession>
<evidence type="ECO:0000313" key="1">
    <source>
        <dbReference type="EMBL" id="RKO68754.1"/>
    </source>
</evidence>
<gene>
    <name evidence="1" type="ORF">D7322_25510</name>
</gene>
<sequence>MIFLFALPIKRIIFKIHYDHFISNPPARYFPNYFLIRWLIDDLIASIMLNQNTDFIPKKIDHSERREQLFILENKLLIFIPFNLHNS</sequence>
<organism evidence="1 2">
    <name type="scientific">Sphingobacterium puteale</name>
    <dbReference type="NCBI Taxonomy" id="2420510"/>
    <lineage>
        <taxon>Bacteria</taxon>
        <taxon>Pseudomonadati</taxon>
        <taxon>Bacteroidota</taxon>
        <taxon>Sphingobacteriia</taxon>
        <taxon>Sphingobacteriales</taxon>
        <taxon>Sphingobacteriaceae</taxon>
        <taxon>Sphingobacterium</taxon>
    </lineage>
</organism>
<dbReference type="EMBL" id="RBWS01000026">
    <property type="protein sequence ID" value="RKO68754.1"/>
    <property type="molecule type" value="Genomic_DNA"/>
</dbReference>
<reference evidence="1 2" key="1">
    <citation type="submission" date="2018-10" db="EMBL/GenBank/DDBJ databases">
        <title>Sphingobacterium sp. M05W1-28.</title>
        <authorList>
            <person name="Cai H."/>
        </authorList>
    </citation>
    <scope>NUCLEOTIDE SEQUENCE [LARGE SCALE GENOMIC DNA]</scope>
    <source>
        <strain evidence="1 2">M05W1-28</strain>
    </source>
</reference>
<dbReference type="Proteomes" id="UP000282423">
    <property type="component" value="Unassembled WGS sequence"/>
</dbReference>
<proteinExistence type="predicted"/>
<name>A0A420VR37_9SPHI</name>
<keyword evidence="2" id="KW-1185">Reference proteome</keyword>
<dbReference type="AlphaFoldDB" id="A0A420VR37"/>
<protein>
    <submittedName>
        <fullName evidence="1">Uncharacterized protein</fullName>
    </submittedName>
</protein>
<comment type="caution">
    <text evidence="1">The sequence shown here is derived from an EMBL/GenBank/DDBJ whole genome shotgun (WGS) entry which is preliminary data.</text>
</comment>